<gene>
    <name evidence="7" type="ORF">FHY56_14615</name>
</gene>
<dbReference type="OrthoDB" id="9809185at2"/>
<dbReference type="InterPro" id="IPR013149">
    <property type="entry name" value="ADH-like_C"/>
</dbReference>
<accession>A0A502BIA5</accession>
<evidence type="ECO:0000256" key="1">
    <source>
        <dbReference type="ARBA" id="ARBA00022723"/>
    </source>
</evidence>
<dbReference type="InterPro" id="IPR020843">
    <property type="entry name" value="ER"/>
</dbReference>
<evidence type="ECO:0000259" key="6">
    <source>
        <dbReference type="SMART" id="SM00829"/>
    </source>
</evidence>
<dbReference type="Gene3D" id="3.90.180.10">
    <property type="entry name" value="Medium-chain alcohol dehydrogenases, catalytic domain"/>
    <property type="match status" value="1"/>
</dbReference>
<feature type="domain" description="Enoyl reductase (ER)" evidence="6">
    <location>
        <begin position="11"/>
        <end position="336"/>
    </location>
</feature>
<dbReference type="InterPro" id="IPR011032">
    <property type="entry name" value="GroES-like_sf"/>
</dbReference>
<name>A0A502BIA5_9HYPH</name>
<dbReference type="InterPro" id="IPR002328">
    <property type="entry name" value="ADH_Zn_CS"/>
</dbReference>
<evidence type="ECO:0000256" key="2">
    <source>
        <dbReference type="ARBA" id="ARBA00022833"/>
    </source>
</evidence>
<feature type="transmembrane region" description="Helical" evidence="5">
    <location>
        <begin position="165"/>
        <end position="183"/>
    </location>
</feature>
<dbReference type="Proteomes" id="UP000315388">
    <property type="component" value="Unassembled WGS sequence"/>
</dbReference>
<dbReference type="Pfam" id="PF08240">
    <property type="entry name" value="ADH_N"/>
    <property type="match status" value="1"/>
</dbReference>
<keyword evidence="3" id="KW-0560">Oxidoreductase</keyword>
<keyword evidence="8" id="KW-1185">Reference proteome</keyword>
<dbReference type="SUPFAM" id="SSF51735">
    <property type="entry name" value="NAD(P)-binding Rossmann-fold domains"/>
    <property type="match status" value="1"/>
</dbReference>
<comment type="similarity">
    <text evidence="4">Belongs to the zinc-containing alcohol dehydrogenase family.</text>
</comment>
<dbReference type="SMART" id="SM00829">
    <property type="entry name" value="PKS_ER"/>
    <property type="match status" value="1"/>
</dbReference>
<comment type="cofactor">
    <cofactor evidence="4">
        <name>Zn(2+)</name>
        <dbReference type="ChEBI" id="CHEBI:29105"/>
    </cofactor>
</comment>
<keyword evidence="5" id="KW-1133">Transmembrane helix</keyword>
<dbReference type="GO" id="GO:0008270">
    <property type="term" value="F:zinc ion binding"/>
    <property type="evidence" value="ECO:0007669"/>
    <property type="project" value="InterPro"/>
</dbReference>
<organism evidence="7 8">
    <name type="scientific">Brucella gallinifaecis</name>
    <dbReference type="NCBI Taxonomy" id="215590"/>
    <lineage>
        <taxon>Bacteria</taxon>
        <taxon>Pseudomonadati</taxon>
        <taxon>Pseudomonadota</taxon>
        <taxon>Alphaproteobacteria</taxon>
        <taxon>Hyphomicrobiales</taxon>
        <taxon>Brucellaceae</taxon>
        <taxon>Brucella/Ochrobactrum group</taxon>
        <taxon>Brucella</taxon>
    </lineage>
</organism>
<dbReference type="InterPro" id="IPR013154">
    <property type="entry name" value="ADH-like_N"/>
</dbReference>
<dbReference type="AlphaFoldDB" id="A0A502BIA5"/>
<dbReference type="EMBL" id="VEWJ01000012">
    <property type="protein sequence ID" value="TPF74342.1"/>
    <property type="molecule type" value="Genomic_DNA"/>
</dbReference>
<evidence type="ECO:0000256" key="3">
    <source>
        <dbReference type="ARBA" id="ARBA00023002"/>
    </source>
</evidence>
<comment type="caution">
    <text evidence="7">The sequence shown here is derived from an EMBL/GenBank/DDBJ whole genome shotgun (WGS) entry which is preliminary data.</text>
</comment>
<evidence type="ECO:0000256" key="5">
    <source>
        <dbReference type="SAM" id="Phobius"/>
    </source>
</evidence>
<evidence type="ECO:0000313" key="8">
    <source>
        <dbReference type="Proteomes" id="UP000315388"/>
    </source>
</evidence>
<dbReference type="PANTHER" id="PTHR43401:SF2">
    <property type="entry name" value="L-THREONINE 3-DEHYDROGENASE"/>
    <property type="match status" value="1"/>
</dbReference>
<reference evidence="7 8" key="1">
    <citation type="journal article" date="2003" name="Int. J. Syst. Evol. Microbiol.">
        <title>Towards a standardized format for the description of a novel species (of an established genus): Ochrobactrum gallinifaecis sp. nov.</title>
        <authorList>
            <person name="Kampfer P."/>
            <person name="Buczolits S."/>
            <person name="Albrecht A."/>
            <person name="Busse H.J."/>
            <person name="Stackebrandt E."/>
        </authorList>
    </citation>
    <scope>NUCLEOTIDE SEQUENCE [LARGE SCALE GENOMIC DNA]</scope>
    <source>
        <strain evidence="7 8">ISO 196</strain>
    </source>
</reference>
<dbReference type="PANTHER" id="PTHR43401">
    <property type="entry name" value="L-THREONINE 3-DEHYDROGENASE"/>
    <property type="match status" value="1"/>
</dbReference>
<dbReference type="InterPro" id="IPR036291">
    <property type="entry name" value="NAD(P)-bd_dom_sf"/>
</dbReference>
<dbReference type="GO" id="GO:0016616">
    <property type="term" value="F:oxidoreductase activity, acting on the CH-OH group of donors, NAD or NADP as acceptor"/>
    <property type="evidence" value="ECO:0007669"/>
    <property type="project" value="UniProtKB-ARBA"/>
</dbReference>
<dbReference type="Pfam" id="PF00107">
    <property type="entry name" value="ADH_zinc_N"/>
    <property type="match status" value="1"/>
</dbReference>
<dbReference type="CDD" id="cd08261">
    <property type="entry name" value="Zn_ADH7"/>
    <property type="match status" value="1"/>
</dbReference>
<dbReference type="Gene3D" id="3.40.50.720">
    <property type="entry name" value="NAD(P)-binding Rossmann-like Domain"/>
    <property type="match status" value="1"/>
</dbReference>
<evidence type="ECO:0000256" key="4">
    <source>
        <dbReference type="RuleBase" id="RU361277"/>
    </source>
</evidence>
<dbReference type="PROSITE" id="PS00059">
    <property type="entry name" value="ADH_ZINC"/>
    <property type="match status" value="1"/>
</dbReference>
<dbReference type="InterPro" id="IPR050129">
    <property type="entry name" value="Zn_alcohol_dh"/>
</dbReference>
<protein>
    <submittedName>
        <fullName evidence="7">Zinc-binding alcohol dehydrogenase family protein</fullName>
    </submittedName>
</protein>
<keyword evidence="5" id="KW-0812">Transmembrane</keyword>
<dbReference type="SUPFAM" id="SSF50129">
    <property type="entry name" value="GroES-like"/>
    <property type="match status" value="1"/>
</dbReference>
<keyword evidence="2 4" id="KW-0862">Zinc</keyword>
<keyword evidence="5" id="KW-0472">Membrane</keyword>
<sequence>MMKALIIDAEGSSRLGEIPSPELGHDDIRIAVKHVGLCGTDLNTYRGRNPLVTLPRIPGHEIGGQIIEIGASASSEYRVGQRVVVVPYTNCGECASCKKGRTNACRYNRTLGVQQEGAMTEEFVVSSEKIIVNDALDPRYLALVEPLAVGFHAVARGQVKKGDRVAVLGCGMIGLGILIGAIARGAEVIAVDFSEHKRSVSREFGASETLDPGSVDVVQRISELTNDFGVDVAFEAVGIPDTFTQCIDIASYAGRVVYVGYSKLPVTYNTALFNLKELDIMGSRNATIDDFRAVIQFLEQIGNQADKLISKQIPFEEADTAFDYWADNPDSLKIMVVQK</sequence>
<evidence type="ECO:0000313" key="7">
    <source>
        <dbReference type="EMBL" id="TPF74342.1"/>
    </source>
</evidence>
<proteinExistence type="inferred from homology"/>
<keyword evidence="1 4" id="KW-0479">Metal-binding</keyword>